<comment type="subcellular location">
    <subcellularLocation>
        <location evidence="1 10">Cell outer membrane</location>
        <topology evidence="1 10">Multi-pass membrane protein</topology>
    </subcellularLocation>
</comment>
<evidence type="ECO:0000256" key="9">
    <source>
        <dbReference type="ARBA" id="ARBA00023237"/>
    </source>
</evidence>
<evidence type="ECO:0000256" key="5">
    <source>
        <dbReference type="ARBA" id="ARBA00022729"/>
    </source>
</evidence>
<dbReference type="PROSITE" id="PS52016">
    <property type="entry name" value="TONB_DEPENDENT_REC_3"/>
    <property type="match status" value="1"/>
</dbReference>
<dbReference type="Proteomes" id="UP000627292">
    <property type="component" value="Unassembled WGS sequence"/>
</dbReference>
<name>A0A917MRU4_9BACT</name>
<organism evidence="15 16">
    <name type="scientific">Filimonas zeae</name>
    <dbReference type="NCBI Taxonomy" id="1737353"/>
    <lineage>
        <taxon>Bacteria</taxon>
        <taxon>Pseudomonadati</taxon>
        <taxon>Bacteroidota</taxon>
        <taxon>Chitinophagia</taxon>
        <taxon>Chitinophagales</taxon>
        <taxon>Chitinophagaceae</taxon>
        <taxon>Filimonas</taxon>
    </lineage>
</organism>
<feature type="chain" id="PRO_5037870173" evidence="12">
    <location>
        <begin position="29"/>
        <end position="1093"/>
    </location>
</feature>
<evidence type="ECO:0000256" key="6">
    <source>
        <dbReference type="ARBA" id="ARBA00023077"/>
    </source>
</evidence>
<dbReference type="Gene3D" id="2.40.170.20">
    <property type="entry name" value="TonB-dependent receptor, beta-barrel domain"/>
    <property type="match status" value="1"/>
</dbReference>
<feature type="signal peptide" evidence="12">
    <location>
        <begin position="1"/>
        <end position="28"/>
    </location>
</feature>
<evidence type="ECO:0000313" key="16">
    <source>
        <dbReference type="Proteomes" id="UP000627292"/>
    </source>
</evidence>
<dbReference type="GO" id="GO:0009279">
    <property type="term" value="C:cell outer membrane"/>
    <property type="evidence" value="ECO:0007669"/>
    <property type="project" value="UniProtKB-SubCell"/>
</dbReference>
<evidence type="ECO:0000259" key="14">
    <source>
        <dbReference type="Pfam" id="PF07715"/>
    </source>
</evidence>
<evidence type="ECO:0000256" key="7">
    <source>
        <dbReference type="ARBA" id="ARBA00023136"/>
    </source>
</evidence>
<feature type="domain" description="TonB-dependent receptor plug" evidence="14">
    <location>
        <begin position="214"/>
        <end position="344"/>
    </location>
</feature>
<keyword evidence="8" id="KW-0675">Receptor</keyword>
<dbReference type="NCBIfam" id="TIGR04056">
    <property type="entry name" value="OMP_RagA_SusC"/>
    <property type="match status" value="1"/>
</dbReference>
<dbReference type="Pfam" id="PF00593">
    <property type="entry name" value="TonB_dep_Rec_b-barrel"/>
    <property type="match status" value="1"/>
</dbReference>
<sequence>MKLTAYVGRRIYMLLLVILCAYPTALQAQAGKKTTVQIKASGHTLQQVLSSMELQTGYSFSYTDNDPVLQQKVTLSFSGTWPAALEKLSAVAGVEFLQTGSVISVRKQNTNTAALPIVRGTVYDADNNPLGGVSIQVLPDGRTVQSNDKGNFSVRVSTSDVSATLKLQFSFIGMQPRTISARVNEAINVTMNNDPVSMQELVVTSAYTGERRREEVVGSIAQVTSKQLQTNRPIESLDKLLEGLVAGVQVETNTALNTPVKINVRGVGSLTNIGGGRTSSSQPLYVINGVPVYEQQRGDENTAFNGESYLNPLSNINPQDIKSIAVLKDASASAIYGANAANGVIIITTKGGTAGKTRLNLNYQSGFSRFINQMKYLNGPQYYEVLRETYINNGMSPATATSLAGSSTINTDWFALTNRTPSFQNVNMDLSGGSGNTTFRLSTGYRDQKSNAMRNDMKKIYFRLSVDHKISDRFKMGFDISPTITKQNTLQIYNQIILPPNVSPYNADGSFADMPGQNVPNPLAIIAQNDDFHNSTAITATAFANYQVSPAITLSGRVGGDYYENKETVYLSAQNATGRTRGGSLQIYDRKNLGWISFLQASYDKTFAGKHSIHFLAGTEVQDAETNLLRGSGTNFTFDRLRSLSYAGTKATFSSTQDRASVSYYSQLSYNYQQKYFLNMNARGDKSSVFGGDKQLAVNSSIGAGWIISKENFFRAALPYVTFLRVRASYGSTGNSRIGTYAARGLYSFGGDTYNGNTASTPGGTAAPNPDLGWEKNYKTNIGLDVTLFNRVQITSEYYNNTIKDLISSVPVPQETGFNAISVNSGTMQNRGFEFTIKSTNIERKNFQWNTAFNYSFNRNKVVRFNNGYTSQYSTEGSGLVTKQGLSTTTIWGWQWAGVNPQTGEEEFYDNTGKIVDSRTINALADATGTALGDRTPKFQGGMVNTFQIGQLGFSFNLIYNWGASSLYSIDLMSDGRNLNHRNQSVNLIDRWQKPGDITNVPRLYYPRNMVRNSSRNVMDLSYIKLSNIALDYSLPAAWANKIGMNRMQVYANATNVYYWYRQKSPKGRNGAAEMRFLFPETSAFTIGITAGF</sequence>
<keyword evidence="4 10" id="KW-0812">Transmembrane</keyword>
<dbReference type="Pfam" id="PF13715">
    <property type="entry name" value="CarbopepD_reg_2"/>
    <property type="match status" value="1"/>
</dbReference>
<dbReference type="SUPFAM" id="SSF56935">
    <property type="entry name" value="Porins"/>
    <property type="match status" value="1"/>
</dbReference>
<proteinExistence type="inferred from homology"/>
<keyword evidence="9 10" id="KW-0998">Cell outer membrane</keyword>
<gene>
    <name evidence="15" type="ORF">GCM10011379_08040</name>
</gene>
<dbReference type="InterPro" id="IPR012910">
    <property type="entry name" value="Plug_dom"/>
</dbReference>
<evidence type="ECO:0000256" key="12">
    <source>
        <dbReference type="SAM" id="SignalP"/>
    </source>
</evidence>
<keyword evidence="5 12" id="KW-0732">Signal</keyword>
<dbReference type="RefSeq" id="WP_188950687.1">
    <property type="nucleotide sequence ID" value="NZ_BMIB01000001.1"/>
</dbReference>
<evidence type="ECO:0000256" key="2">
    <source>
        <dbReference type="ARBA" id="ARBA00022448"/>
    </source>
</evidence>
<dbReference type="InterPro" id="IPR039426">
    <property type="entry name" value="TonB-dep_rcpt-like"/>
</dbReference>
<dbReference type="AlphaFoldDB" id="A0A917MRU4"/>
<evidence type="ECO:0000256" key="11">
    <source>
        <dbReference type="RuleBase" id="RU003357"/>
    </source>
</evidence>
<dbReference type="InterPro" id="IPR037066">
    <property type="entry name" value="Plug_dom_sf"/>
</dbReference>
<accession>A0A917MRU4</accession>
<evidence type="ECO:0000256" key="4">
    <source>
        <dbReference type="ARBA" id="ARBA00022692"/>
    </source>
</evidence>
<keyword evidence="3 10" id="KW-1134">Transmembrane beta strand</keyword>
<dbReference type="Gene3D" id="2.170.130.10">
    <property type="entry name" value="TonB-dependent receptor, plug domain"/>
    <property type="match status" value="1"/>
</dbReference>
<protein>
    <submittedName>
        <fullName evidence="15">SusC/RagA family TonB-linked outer membrane protein</fullName>
    </submittedName>
</protein>
<reference evidence="15" key="1">
    <citation type="journal article" date="2014" name="Int. J. Syst. Evol. Microbiol.">
        <title>Complete genome sequence of Corynebacterium casei LMG S-19264T (=DSM 44701T), isolated from a smear-ripened cheese.</title>
        <authorList>
            <consortium name="US DOE Joint Genome Institute (JGI-PGF)"/>
            <person name="Walter F."/>
            <person name="Albersmeier A."/>
            <person name="Kalinowski J."/>
            <person name="Ruckert C."/>
        </authorList>
    </citation>
    <scope>NUCLEOTIDE SEQUENCE</scope>
    <source>
        <strain evidence="15">CGMCC 1.15290</strain>
    </source>
</reference>
<dbReference type="InterPro" id="IPR023996">
    <property type="entry name" value="TonB-dep_OMP_SusC/RagA"/>
</dbReference>
<dbReference type="GO" id="GO:0015344">
    <property type="term" value="F:siderophore uptake transmembrane transporter activity"/>
    <property type="evidence" value="ECO:0007669"/>
    <property type="project" value="TreeGrafter"/>
</dbReference>
<keyword evidence="6 11" id="KW-0798">TonB box</keyword>
<evidence type="ECO:0000256" key="1">
    <source>
        <dbReference type="ARBA" id="ARBA00004571"/>
    </source>
</evidence>
<dbReference type="InterPro" id="IPR000531">
    <property type="entry name" value="Beta-barrel_TonB"/>
</dbReference>
<keyword evidence="7 10" id="KW-0472">Membrane</keyword>
<evidence type="ECO:0000256" key="3">
    <source>
        <dbReference type="ARBA" id="ARBA00022452"/>
    </source>
</evidence>
<comment type="similarity">
    <text evidence="10 11">Belongs to the TonB-dependent receptor family.</text>
</comment>
<keyword evidence="16" id="KW-1185">Reference proteome</keyword>
<dbReference type="GO" id="GO:0044718">
    <property type="term" value="P:siderophore transmembrane transport"/>
    <property type="evidence" value="ECO:0007669"/>
    <property type="project" value="TreeGrafter"/>
</dbReference>
<dbReference type="PANTHER" id="PTHR30069:SF29">
    <property type="entry name" value="HEMOGLOBIN AND HEMOGLOBIN-HAPTOGLOBIN-BINDING PROTEIN 1-RELATED"/>
    <property type="match status" value="1"/>
</dbReference>
<dbReference type="InterPro" id="IPR023997">
    <property type="entry name" value="TonB-dep_OMP_SusC/RagA_CS"/>
</dbReference>
<dbReference type="NCBIfam" id="TIGR04057">
    <property type="entry name" value="SusC_RagA_signa"/>
    <property type="match status" value="1"/>
</dbReference>
<evidence type="ECO:0000313" key="15">
    <source>
        <dbReference type="EMBL" id="GGH60317.1"/>
    </source>
</evidence>
<dbReference type="PANTHER" id="PTHR30069">
    <property type="entry name" value="TONB-DEPENDENT OUTER MEMBRANE RECEPTOR"/>
    <property type="match status" value="1"/>
</dbReference>
<dbReference type="InterPro" id="IPR036942">
    <property type="entry name" value="Beta-barrel_TonB_sf"/>
</dbReference>
<comment type="caution">
    <text evidence="15">The sequence shown here is derived from an EMBL/GenBank/DDBJ whole genome shotgun (WGS) entry which is preliminary data.</text>
</comment>
<dbReference type="Pfam" id="PF07715">
    <property type="entry name" value="Plug"/>
    <property type="match status" value="1"/>
</dbReference>
<feature type="domain" description="TonB-dependent receptor-like beta-barrel" evidence="13">
    <location>
        <begin position="501"/>
        <end position="895"/>
    </location>
</feature>
<evidence type="ECO:0000256" key="8">
    <source>
        <dbReference type="ARBA" id="ARBA00023170"/>
    </source>
</evidence>
<evidence type="ECO:0000259" key="13">
    <source>
        <dbReference type="Pfam" id="PF00593"/>
    </source>
</evidence>
<dbReference type="EMBL" id="BMIB01000001">
    <property type="protein sequence ID" value="GGH60317.1"/>
    <property type="molecule type" value="Genomic_DNA"/>
</dbReference>
<dbReference type="SUPFAM" id="SSF49464">
    <property type="entry name" value="Carboxypeptidase regulatory domain-like"/>
    <property type="match status" value="1"/>
</dbReference>
<reference evidence="15" key="2">
    <citation type="submission" date="2020-09" db="EMBL/GenBank/DDBJ databases">
        <authorList>
            <person name="Sun Q."/>
            <person name="Zhou Y."/>
        </authorList>
    </citation>
    <scope>NUCLEOTIDE SEQUENCE</scope>
    <source>
        <strain evidence="15">CGMCC 1.15290</strain>
    </source>
</reference>
<dbReference type="InterPro" id="IPR008969">
    <property type="entry name" value="CarboxyPept-like_regulatory"/>
</dbReference>
<dbReference type="Gene3D" id="2.60.40.1120">
    <property type="entry name" value="Carboxypeptidase-like, regulatory domain"/>
    <property type="match status" value="1"/>
</dbReference>
<keyword evidence="2 10" id="KW-0813">Transport</keyword>
<evidence type="ECO:0000256" key="10">
    <source>
        <dbReference type="PROSITE-ProRule" id="PRU01360"/>
    </source>
</evidence>